<evidence type="ECO:0000259" key="2">
    <source>
        <dbReference type="SMART" id="SM00903"/>
    </source>
</evidence>
<dbReference type="Proteomes" id="UP001165079">
    <property type="component" value="Unassembled WGS sequence"/>
</dbReference>
<dbReference type="GO" id="GO:0010181">
    <property type="term" value="F:FMN binding"/>
    <property type="evidence" value="ECO:0007669"/>
    <property type="project" value="InterPro"/>
</dbReference>
<accession>A0A9W6SNK1</accession>
<dbReference type="Gene3D" id="2.30.110.10">
    <property type="entry name" value="Electron Transport, Fmn-binding Protein, Chain A"/>
    <property type="match status" value="1"/>
</dbReference>
<dbReference type="RefSeq" id="WP_285664277.1">
    <property type="nucleotide sequence ID" value="NZ_BSTX01000002.1"/>
</dbReference>
<evidence type="ECO:0000256" key="1">
    <source>
        <dbReference type="ARBA" id="ARBA00023002"/>
    </source>
</evidence>
<dbReference type="InterPro" id="IPR050268">
    <property type="entry name" value="NADH-dep_flavin_reductase"/>
</dbReference>
<dbReference type="SMART" id="SM00903">
    <property type="entry name" value="Flavin_Reduct"/>
    <property type="match status" value="1"/>
</dbReference>
<dbReference type="AlphaFoldDB" id="A0A9W6SNK1"/>
<dbReference type="GO" id="GO:0042602">
    <property type="term" value="F:riboflavin reductase (NADPH) activity"/>
    <property type="evidence" value="ECO:0007669"/>
    <property type="project" value="TreeGrafter"/>
</dbReference>
<reference evidence="3" key="1">
    <citation type="submission" date="2023-03" db="EMBL/GenBank/DDBJ databases">
        <title>Actinorhabdospora filicis NBRC 111898.</title>
        <authorList>
            <person name="Ichikawa N."/>
            <person name="Sato H."/>
            <person name="Tonouchi N."/>
        </authorList>
    </citation>
    <scope>NUCLEOTIDE SEQUENCE</scope>
    <source>
        <strain evidence="3">NBRC 111898</strain>
    </source>
</reference>
<gene>
    <name evidence="3" type="ORF">Afil01_39590</name>
</gene>
<dbReference type="GO" id="GO:0006208">
    <property type="term" value="P:pyrimidine nucleobase catabolic process"/>
    <property type="evidence" value="ECO:0007669"/>
    <property type="project" value="TreeGrafter"/>
</dbReference>
<name>A0A9W6SNK1_9ACTN</name>
<dbReference type="Pfam" id="PF01613">
    <property type="entry name" value="Flavin_Reduct"/>
    <property type="match status" value="1"/>
</dbReference>
<dbReference type="EMBL" id="BSTX01000002">
    <property type="protein sequence ID" value="GLZ79152.1"/>
    <property type="molecule type" value="Genomic_DNA"/>
</dbReference>
<dbReference type="InterPro" id="IPR002563">
    <property type="entry name" value="Flavin_Rdtase-like_dom"/>
</dbReference>
<sequence length="168" mass="17854">MTVTDARPAADTLLRRTFGQFATGVAVVTTAGPDGPAGLTVNSVASVSLNPPLMLWCLRQESASLEVFSTCRAFAVNVLAAGQSEVARTFATRDHPDRFGTVSWTPGHEGAPVLSGVTAWLVCRRTSPPIPAGDHVVVFGEVVRHHAFGGEPLVFAQSRFRRLCGEEP</sequence>
<evidence type="ECO:0000313" key="3">
    <source>
        <dbReference type="EMBL" id="GLZ79152.1"/>
    </source>
</evidence>
<keyword evidence="1" id="KW-0560">Oxidoreductase</keyword>
<protein>
    <submittedName>
        <fullName evidence="3">Flavin-dependent reductase</fullName>
    </submittedName>
</protein>
<organism evidence="3 4">
    <name type="scientific">Actinorhabdospora filicis</name>
    <dbReference type="NCBI Taxonomy" id="1785913"/>
    <lineage>
        <taxon>Bacteria</taxon>
        <taxon>Bacillati</taxon>
        <taxon>Actinomycetota</taxon>
        <taxon>Actinomycetes</taxon>
        <taxon>Micromonosporales</taxon>
        <taxon>Micromonosporaceae</taxon>
        <taxon>Actinorhabdospora</taxon>
    </lineage>
</organism>
<dbReference type="PANTHER" id="PTHR30466">
    <property type="entry name" value="FLAVIN REDUCTASE"/>
    <property type="match status" value="1"/>
</dbReference>
<dbReference type="InterPro" id="IPR012349">
    <property type="entry name" value="Split_barrel_FMN-bd"/>
</dbReference>
<evidence type="ECO:0000313" key="4">
    <source>
        <dbReference type="Proteomes" id="UP001165079"/>
    </source>
</evidence>
<comment type="caution">
    <text evidence="3">The sequence shown here is derived from an EMBL/GenBank/DDBJ whole genome shotgun (WGS) entry which is preliminary data.</text>
</comment>
<dbReference type="SUPFAM" id="SSF50475">
    <property type="entry name" value="FMN-binding split barrel"/>
    <property type="match status" value="1"/>
</dbReference>
<proteinExistence type="predicted"/>
<keyword evidence="4" id="KW-1185">Reference proteome</keyword>
<dbReference type="PANTHER" id="PTHR30466:SF1">
    <property type="entry name" value="FMN REDUCTASE (NADH) RUTF"/>
    <property type="match status" value="1"/>
</dbReference>
<feature type="domain" description="Flavin reductase like" evidence="2">
    <location>
        <begin position="18"/>
        <end position="162"/>
    </location>
</feature>